<evidence type="ECO:0000313" key="6">
    <source>
        <dbReference type="EMBL" id="MEJ5945871.1"/>
    </source>
</evidence>
<feature type="compositionally biased region" description="Low complexity" evidence="4">
    <location>
        <begin position="10"/>
        <end position="34"/>
    </location>
</feature>
<evidence type="ECO:0000259" key="5">
    <source>
        <dbReference type="Pfam" id="PF01212"/>
    </source>
</evidence>
<comment type="caution">
    <text evidence="6">The sequence shown here is derived from an EMBL/GenBank/DDBJ whole genome shotgun (WGS) entry which is preliminary data.</text>
</comment>
<evidence type="ECO:0000256" key="2">
    <source>
        <dbReference type="ARBA" id="ARBA00006966"/>
    </source>
</evidence>
<dbReference type="EMBL" id="JBBIAA010000012">
    <property type="protein sequence ID" value="MEJ5945871.1"/>
    <property type="molecule type" value="Genomic_DNA"/>
</dbReference>
<reference evidence="6 7" key="1">
    <citation type="journal article" date="2017" name="Int. J. Syst. Evol. Microbiol.">
        <title>Pseudokineococcus basanitobsidens sp. nov., isolated from volcanic rock.</title>
        <authorList>
            <person name="Lee D.W."/>
            <person name="Park M.Y."/>
            <person name="Kim J.J."/>
            <person name="Kim B.S."/>
        </authorList>
    </citation>
    <scope>NUCLEOTIDE SEQUENCE [LARGE SCALE GENOMIC DNA]</scope>
    <source>
        <strain evidence="6 7">DSM 103726</strain>
    </source>
</reference>
<feature type="region of interest" description="Disordered" evidence="4">
    <location>
        <begin position="1"/>
        <end position="45"/>
    </location>
</feature>
<dbReference type="Gene3D" id="3.90.1150.10">
    <property type="entry name" value="Aspartate Aminotransferase, domain 1"/>
    <property type="match status" value="1"/>
</dbReference>
<dbReference type="InterPro" id="IPR023603">
    <property type="entry name" value="Low_specificity_L-TA-like"/>
</dbReference>
<accession>A0ABU8RLI9</accession>
<proteinExistence type="inferred from homology"/>
<protein>
    <submittedName>
        <fullName evidence="6">Threonine aldolase family protein</fullName>
    </submittedName>
</protein>
<dbReference type="InterPro" id="IPR015424">
    <property type="entry name" value="PyrdxlP-dep_Trfase"/>
</dbReference>
<organism evidence="6 7">
    <name type="scientific">Pseudokineococcus basanitobsidens</name>
    <dbReference type="NCBI Taxonomy" id="1926649"/>
    <lineage>
        <taxon>Bacteria</taxon>
        <taxon>Bacillati</taxon>
        <taxon>Actinomycetota</taxon>
        <taxon>Actinomycetes</taxon>
        <taxon>Kineosporiales</taxon>
        <taxon>Kineosporiaceae</taxon>
        <taxon>Pseudokineococcus</taxon>
    </lineage>
</organism>
<evidence type="ECO:0000256" key="1">
    <source>
        <dbReference type="ARBA" id="ARBA00001933"/>
    </source>
</evidence>
<dbReference type="InterPro" id="IPR015421">
    <property type="entry name" value="PyrdxlP-dep_Trfase_major"/>
</dbReference>
<comment type="similarity">
    <text evidence="2">Belongs to the threonine aldolase family.</text>
</comment>
<dbReference type="SUPFAM" id="SSF53383">
    <property type="entry name" value="PLP-dependent transferases"/>
    <property type="match status" value="1"/>
</dbReference>
<dbReference type="InterPro" id="IPR015422">
    <property type="entry name" value="PyrdxlP-dep_Trfase_small"/>
</dbReference>
<gene>
    <name evidence="6" type="ORF">WDZ17_11260</name>
</gene>
<keyword evidence="3" id="KW-0663">Pyridoxal phosphate</keyword>
<sequence length="394" mass="39882">MVVEAPVTTRRGAGTASSPASAPSSSGTAPAAGRRGVDLRSDTVSRPTAAMRAAMAAAEVGDDVYGEDPTTTALEERVAALLGHEAAVFAPSGSMTNVLGVRTLVEPGQELICDSLAHVVRAELGAHAALGGVTTRTWPSVPRPGAPAGLVDPDVVEAMLTPDAGPYLVSTAAVAVENTHNFGGGTITPLAALADLRERTRAAGVAVHLDGARLWNAAVADGVDLADYGACADTVSVCLSKGLGAPVGSLLAGSAERVARARTLRKRLGGGMRQTGVLAAAGLHALDHHVDRLADDHRRAAALARTCADARPGCVDPAAVRSNIVVLDVPDAAGVAARAAGRGVRVSSLGPRILRLVTHLDVDDDDAARAGEVLAELLAGLPDEPDGPGRRQQP</sequence>
<dbReference type="Pfam" id="PF01212">
    <property type="entry name" value="Beta_elim_lyase"/>
    <property type="match status" value="1"/>
</dbReference>
<dbReference type="PANTHER" id="PTHR48097">
    <property type="entry name" value="L-THREONINE ALDOLASE-RELATED"/>
    <property type="match status" value="1"/>
</dbReference>
<comment type="cofactor">
    <cofactor evidence="1">
        <name>pyridoxal 5'-phosphate</name>
        <dbReference type="ChEBI" id="CHEBI:597326"/>
    </cofactor>
</comment>
<dbReference type="Proteomes" id="UP001387100">
    <property type="component" value="Unassembled WGS sequence"/>
</dbReference>
<dbReference type="NCBIfam" id="NF041359">
    <property type="entry name" value="GntG_guanitoxin"/>
    <property type="match status" value="1"/>
</dbReference>
<dbReference type="InterPro" id="IPR001597">
    <property type="entry name" value="ArAA_b-elim_lyase/Thr_aldolase"/>
</dbReference>
<evidence type="ECO:0000313" key="7">
    <source>
        <dbReference type="Proteomes" id="UP001387100"/>
    </source>
</evidence>
<dbReference type="PANTHER" id="PTHR48097:SF9">
    <property type="entry name" value="L-THREONINE ALDOLASE"/>
    <property type="match status" value="1"/>
</dbReference>
<evidence type="ECO:0000256" key="3">
    <source>
        <dbReference type="ARBA" id="ARBA00022898"/>
    </source>
</evidence>
<evidence type="ECO:0000256" key="4">
    <source>
        <dbReference type="SAM" id="MobiDB-lite"/>
    </source>
</evidence>
<name>A0ABU8RLI9_9ACTN</name>
<dbReference type="PIRSF" id="PIRSF017617">
    <property type="entry name" value="Thr_aldolase"/>
    <property type="match status" value="1"/>
</dbReference>
<feature type="domain" description="Aromatic amino acid beta-eliminating lyase/threonine aldolase" evidence="5">
    <location>
        <begin position="38"/>
        <end position="328"/>
    </location>
</feature>
<dbReference type="Gene3D" id="3.40.640.10">
    <property type="entry name" value="Type I PLP-dependent aspartate aminotransferase-like (Major domain)"/>
    <property type="match status" value="1"/>
</dbReference>
<keyword evidence="7" id="KW-1185">Reference proteome</keyword>